<evidence type="ECO:0000313" key="2">
    <source>
        <dbReference type="EMBL" id="GLB36485.1"/>
    </source>
</evidence>
<keyword evidence="3" id="KW-1185">Reference proteome</keyword>
<accession>A0A9P3PIC0</accession>
<dbReference type="EMBL" id="BRPK01000003">
    <property type="protein sequence ID" value="GLB36485.1"/>
    <property type="molecule type" value="Genomic_DNA"/>
</dbReference>
<protein>
    <submittedName>
        <fullName evidence="2">Uncharacterized protein</fullName>
    </submittedName>
</protein>
<evidence type="ECO:0000313" key="3">
    <source>
        <dbReference type="Proteomes" id="UP001063166"/>
    </source>
</evidence>
<organism evidence="2 3">
    <name type="scientific">Lyophyllum shimeji</name>
    <name type="common">Hon-shimeji</name>
    <name type="synonym">Tricholoma shimeji</name>
    <dbReference type="NCBI Taxonomy" id="47721"/>
    <lineage>
        <taxon>Eukaryota</taxon>
        <taxon>Fungi</taxon>
        <taxon>Dikarya</taxon>
        <taxon>Basidiomycota</taxon>
        <taxon>Agaricomycotina</taxon>
        <taxon>Agaricomycetes</taxon>
        <taxon>Agaricomycetidae</taxon>
        <taxon>Agaricales</taxon>
        <taxon>Tricholomatineae</taxon>
        <taxon>Lyophyllaceae</taxon>
        <taxon>Lyophyllum</taxon>
    </lineage>
</organism>
<feature type="signal peptide" evidence="1">
    <location>
        <begin position="1"/>
        <end position="23"/>
    </location>
</feature>
<name>A0A9P3PIC0_LYOSH</name>
<dbReference type="AlphaFoldDB" id="A0A9P3PIC0"/>
<reference evidence="2" key="1">
    <citation type="submission" date="2022-07" db="EMBL/GenBank/DDBJ databases">
        <title>The genome of Lyophyllum shimeji provides insight into the initial evolution of ectomycorrhizal fungal genome.</title>
        <authorList>
            <person name="Kobayashi Y."/>
            <person name="Shibata T."/>
            <person name="Hirakawa H."/>
            <person name="Shigenobu S."/>
            <person name="Nishiyama T."/>
            <person name="Yamada A."/>
            <person name="Hasebe M."/>
            <person name="Kawaguchi M."/>
        </authorList>
    </citation>
    <scope>NUCLEOTIDE SEQUENCE</scope>
    <source>
        <strain evidence="2">AT787</strain>
    </source>
</reference>
<comment type="caution">
    <text evidence="2">The sequence shown here is derived from an EMBL/GenBank/DDBJ whole genome shotgun (WGS) entry which is preliminary data.</text>
</comment>
<evidence type="ECO:0000256" key="1">
    <source>
        <dbReference type="SAM" id="SignalP"/>
    </source>
</evidence>
<sequence>MLFSTRSFAIFSLLFAAAVSASALPGDPKDWRREDAPDVKRSNIGKDWRRSNIGKDWKRSNIGKDCSLSSHLDDGVDLFLDVYLYLPNGSLILSLR</sequence>
<gene>
    <name evidence="2" type="ORF">LshimejAT787_0307730</name>
</gene>
<dbReference type="Proteomes" id="UP001063166">
    <property type="component" value="Unassembled WGS sequence"/>
</dbReference>
<proteinExistence type="predicted"/>
<feature type="chain" id="PRO_5040425275" evidence="1">
    <location>
        <begin position="24"/>
        <end position="96"/>
    </location>
</feature>
<keyword evidence="1" id="KW-0732">Signal</keyword>